<organism evidence="2 3">
    <name type="scientific">Candidatus Desulfovibrio intestinipullorum</name>
    <dbReference type="NCBI Taxonomy" id="2838536"/>
    <lineage>
        <taxon>Bacteria</taxon>
        <taxon>Pseudomonadati</taxon>
        <taxon>Thermodesulfobacteriota</taxon>
        <taxon>Desulfovibrionia</taxon>
        <taxon>Desulfovibrionales</taxon>
        <taxon>Desulfovibrionaceae</taxon>
        <taxon>Desulfovibrio</taxon>
    </lineage>
</organism>
<dbReference type="PANTHER" id="PTHR30399:SF1">
    <property type="entry name" value="UTP PYROPHOSPHATASE"/>
    <property type="match status" value="1"/>
</dbReference>
<dbReference type="CDD" id="cd07344">
    <property type="entry name" value="M48_yhfN_like"/>
    <property type="match status" value="1"/>
</dbReference>
<proteinExistence type="predicted"/>
<dbReference type="PANTHER" id="PTHR30399">
    <property type="entry name" value="UNCHARACTERIZED PROTEIN YGJP"/>
    <property type="match status" value="1"/>
</dbReference>
<dbReference type="InterPro" id="IPR053136">
    <property type="entry name" value="UTP_pyrophosphatase-like"/>
</dbReference>
<dbReference type="Pfam" id="PF01863">
    <property type="entry name" value="YgjP-like"/>
    <property type="match status" value="1"/>
</dbReference>
<dbReference type="Proteomes" id="UP000886752">
    <property type="component" value="Unassembled WGS sequence"/>
</dbReference>
<dbReference type="EMBL" id="DXHV01000053">
    <property type="protein sequence ID" value="HIW00507.1"/>
    <property type="molecule type" value="Genomic_DNA"/>
</dbReference>
<evidence type="ECO:0000313" key="2">
    <source>
        <dbReference type="EMBL" id="HIW00507.1"/>
    </source>
</evidence>
<feature type="domain" description="YgjP-like metallopeptidase" evidence="1">
    <location>
        <begin position="100"/>
        <end position="303"/>
    </location>
</feature>
<sequence>MAHILYDEDITVDGLEVHVLRKTVKYGTITVGLDGRVTYSAPPMHTREQIEKHIREEMPWIRNTRRTMAERYDPDFKPEVVLVGDQRVPVLRRSVKRISVRVLVPSGDIEVKAPHDVPLDFVQRFATSRADKLLHSQQNVRAVCPPPLQYVDGEIHMVWGKKYVLKVEERNVLPDVRLEGDKLVLVIPPGAGRDYRIKLLRWWHKNEVLRALQTLVPKWEQTMGVRVDKYSSTYLKSRWGSCRPLTREIKLNSELARHPAEILEGVLIHELCHFLVPGHAPCFYEVLGKYCTGYEQVKAYLDHAAATVLQ</sequence>
<name>A0A9D1PVJ7_9BACT</name>
<dbReference type="AlphaFoldDB" id="A0A9D1PVJ7"/>
<comment type="caution">
    <text evidence="2">The sequence shown here is derived from an EMBL/GenBank/DDBJ whole genome shotgun (WGS) entry which is preliminary data.</text>
</comment>
<accession>A0A9D1PVJ7</accession>
<dbReference type="InterPro" id="IPR002725">
    <property type="entry name" value="YgjP-like_metallopeptidase"/>
</dbReference>
<evidence type="ECO:0000259" key="1">
    <source>
        <dbReference type="Pfam" id="PF01863"/>
    </source>
</evidence>
<reference evidence="2" key="1">
    <citation type="journal article" date="2021" name="PeerJ">
        <title>Extensive microbial diversity within the chicken gut microbiome revealed by metagenomics and culture.</title>
        <authorList>
            <person name="Gilroy R."/>
            <person name="Ravi A."/>
            <person name="Getino M."/>
            <person name="Pursley I."/>
            <person name="Horton D.L."/>
            <person name="Alikhan N.F."/>
            <person name="Baker D."/>
            <person name="Gharbi K."/>
            <person name="Hall N."/>
            <person name="Watson M."/>
            <person name="Adriaenssens E.M."/>
            <person name="Foster-Nyarko E."/>
            <person name="Jarju S."/>
            <person name="Secka A."/>
            <person name="Antonio M."/>
            <person name="Oren A."/>
            <person name="Chaudhuri R.R."/>
            <person name="La Ragione R."/>
            <person name="Hildebrand F."/>
            <person name="Pallen M.J."/>
        </authorList>
    </citation>
    <scope>NUCLEOTIDE SEQUENCE</scope>
    <source>
        <strain evidence="2">ChiHecec2B26-446</strain>
    </source>
</reference>
<dbReference type="Gene3D" id="3.30.2010.10">
    <property type="entry name" value="Metalloproteases ('zincins'), catalytic domain"/>
    <property type="match status" value="1"/>
</dbReference>
<evidence type="ECO:0000313" key="3">
    <source>
        <dbReference type="Proteomes" id="UP000886752"/>
    </source>
</evidence>
<gene>
    <name evidence="2" type="ORF">H9894_04885</name>
</gene>
<protein>
    <submittedName>
        <fullName evidence="2">M48 family metallopeptidase</fullName>
    </submittedName>
</protein>
<reference evidence="2" key="2">
    <citation type="submission" date="2021-04" db="EMBL/GenBank/DDBJ databases">
        <authorList>
            <person name="Gilroy R."/>
        </authorList>
    </citation>
    <scope>NUCLEOTIDE SEQUENCE</scope>
    <source>
        <strain evidence="2">ChiHecec2B26-446</strain>
    </source>
</reference>